<dbReference type="EMBL" id="CAJNDS010002403">
    <property type="protein sequence ID" value="CAE7461574.1"/>
    <property type="molecule type" value="Genomic_DNA"/>
</dbReference>
<evidence type="ECO:0000313" key="3">
    <source>
        <dbReference type="Proteomes" id="UP000604046"/>
    </source>
</evidence>
<dbReference type="OrthoDB" id="436184at2759"/>
<feature type="region of interest" description="Disordered" evidence="1">
    <location>
        <begin position="1"/>
        <end position="198"/>
    </location>
</feature>
<gene>
    <name evidence="2" type="ORF">SNAT2548_LOCUS25667</name>
</gene>
<dbReference type="AlphaFoldDB" id="A0A812S3I0"/>
<evidence type="ECO:0000313" key="2">
    <source>
        <dbReference type="EMBL" id="CAE7461574.1"/>
    </source>
</evidence>
<feature type="compositionally biased region" description="Basic and acidic residues" evidence="1">
    <location>
        <begin position="124"/>
        <end position="134"/>
    </location>
</feature>
<comment type="caution">
    <text evidence="2">The sequence shown here is derived from an EMBL/GenBank/DDBJ whole genome shotgun (WGS) entry which is preliminary data.</text>
</comment>
<feature type="compositionally biased region" description="Low complexity" evidence="1">
    <location>
        <begin position="106"/>
        <end position="119"/>
    </location>
</feature>
<keyword evidence="3" id="KW-1185">Reference proteome</keyword>
<feature type="region of interest" description="Disordered" evidence="1">
    <location>
        <begin position="621"/>
        <end position="644"/>
    </location>
</feature>
<feature type="compositionally biased region" description="Polar residues" evidence="1">
    <location>
        <begin position="61"/>
        <end position="78"/>
    </location>
</feature>
<feature type="non-terminal residue" evidence="2">
    <location>
        <position position="793"/>
    </location>
</feature>
<proteinExistence type="predicted"/>
<sequence>ATPRGKQGKGNDGFLVSSLMQSEDGRPGQTGAARMCATSSILQSEDESPRSAVAMRRSARLPTQDNNEQSSDTDVQIWTTTSTPRPPSESSPKNARAKSRARTMPERPGTTPRTTRPQPSMESEDARMPTEFERSISGGGRPATSGSMSPRKNGAEKGQKKRVATETRVNLPMLMSTKDDMPSPDTSPQNASSRENRKPMSFVDVSMGCIGEAIQEDFPGVDWLPDFWSSILLGAPTAVCKTLALRSLGNWVGVFNRWQEIGKWVPGQAPNFINAFEMQELLAIPMPKVLEFVKLFDPSGYAKLQMMKSAQDYSKVRLNMPAFLTACIWMSTSISKKQKIRFLLGVFDENDSYTFEEVEFVAMLVALFRGVGAIFGLVSRDAMPSHIRMQALAKKLFARVLELGESRTEGASKVLLANGSVPFHVVEEWLLGETYDPLNVPVALFMERYSVPGQEEDPEQFEDEERKFRVSHTCPVDPPMETAASLDGSFLSRDEVVLVNEIFKHCASQGSFSISHADAERAIGIAIDPSFWIGKLHRALDEMDDSRLNGAKMTLTTFLKKLCPQAAPRHLRMFHSWLKEHEQIDELRAALARRRGKLAEFKVYIAKPPLPAKIRQELLGGLESGSGSTSPAGRARGYSGQDEGVLSENKDDYLERMCPIEFRAHPGHSKVDDMFGLLLQTLVSKAEVALSQKERLFVPKKAYEPPTCVREMFVKPKVSEEKWQQWNQALDLLQVSDKPMPLSEFHSCRSTHPELEPYVYESLVGGADGLTREVCLSKMCELTNCRGRMARRC</sequence>
<dbReference type="Proteomes" id="UP000604046">
    <property type="component" value="Unassembled WGS sequence"/>
</dbReference>
<feature type="compositionally biased region" description="Polar residues" evidence="1">
    <location>
        <begin position="184"/>
        <end position="193"/>
    </location>
</feature>
<name>A0A812S3I0_9DINO</name>
<organism evidence="2 3">
    <name type="scientific">Symbiodinium natans</name>
    <dbReference type="NCBI Taxonomy" id="878477"/>
    <lineage>
        <taxon>Eukaryota</taxon>
        <taxon>Sar</taxon>
        <taxon>Alveolata</taxon>
        <taxon>Dinophyceae</taxon>
        <taxon>Suessiales</taxon>
        <taxon>Symbiodiniaceae</taxon>
        <taxon>Symbiodinium</taxon>
    </lineage>
</organism>
<evidence type="ECO:0000256" key="1">
    <source>
        <dbReference type="SAM" id="MobiDB-lite"/>
    </source>
</evidence>
<reference evidence="2" key="1">
    <citation type="submission" date="2021-02" db="EMBL/GenBank/DDBJ databases">
        <authorList>
            <person name="Dougan E. K."/>
            <person name="Rhodes N."/>
            <person name="Thang M."/>
            <person name="Chan C."/>
        </authorList>
    </citation>
    <scope>NUCLEOTIDE SEQUENCE</scope>
</reference>
<protein>
    <submittedName>
        <fullName evidence="2">Uncharacterized protein</fullName>
    </submittedName>
</protein>
<accession>A0A812S3I0</accession>